<accession>A0ABR2YRD0</accession>
<comment type="caution">
    <text evidence="2">The sequence shown here is derived from an EMBL/GenBank/DDBJ whole genome shotgun (WGS) entry which is preliminary data.</text>
</comment>
<dbReference type="PANTHER" id="PTHR15629">
    <property type="entry name" value="SH3YL1 PROTEIN"/>
    <property type="match status" value="1"/>
</dbReference>
<name>A0ABR2YRD0_9CHLO</name>
<dbReference type="InterPro" id="IPR051702">
    <property type="entry name" value="SH3_domain_YSC84-like"/>
</dbReference>
<evidence type="ECO:0000313" key="2">
    <source>
        <dbReference type="EMBL" id="KAK9909418.1"/>
    </source>
</evidence>
<reference evidence="2 3" key="1">
    <citation type="journal article" date="2024" name="Nat. Commun.">
        <title>Phylogenomics reveals the evolutionary origins of lichenization in chlorophyte algae.</title>
        <authorList>
            <person name="Puginier C."/>
            <person name="Libourel C."/>
            <person name="Otte J."/>
            <person name="Skaloud P."/>
            <person name="Haon M."/>
            <person name="Grisel S."/>
            <person name="Petersen M."/>
            <person name="Berrin J.G."/>
            <person name="Delaux P.M."/>
            <person name="Dal Grande F."/>
            <person name="Keller J."/>
        </authorList>
    </citation>
    <scope>NUCLEOTIDE SEQUENCE [LARGE SCALE GENOMIC DNA]</scope>
    <source>
        <strain evidence="2 3">SAG 216-7</strain>
    </source>
</reference>
<keyword evidence="3" id="KW-1185">Reference proteome</keyword>
<dbReference type="EMBL" id="JALJOT010000006">
    <property type="protein sequence ID" value="KAK9909418.1"/>
    <property type="molecule type" value="Genomic_DNA"/>
</dbReference>
<organism evidence="2 3">
    <name type="scientific">Coccomyxa subellipsoidea</name>
    <dbReference type="NCBI Taxonomy" id="248742"/>
    <lineage>
        <taxon>Eukaryota</taxon>
        <taxon>Viridiplantae</taxon>
        <taxon>Chlorophyta</taxon>
        <taxon>core chlorophytes</taxon>
        <taxon>Trebouxiophyceae</taxon>
        <taxon>Trebouxiophyceae incertae sedis</taxon>
        <taxon>Coccomyxaceae</taxon>
        <taxon>Coccomyxa</taxon>
    </lineage>
</organism>
<proteinExistence type="predicted"/>
<dbReference type="CDD" id="cd11524">
    <property type="entry name" value="SYLF"/>
    <property type="match status" value="1"/>
</dbReference>
<sequence>MNPGAEHLKDEVHRALDLLGSLSKPNPPQSPLGELNPKAIKHCRGIFFFHTRKVGLALGIKWGAGVLLAHILDENGHESWSAPVLYKVNEVSLGLLAGVGNIQTMLILGSEKAVDHFRVGGKKGPVVLGQDLSLGKALGFAAVEDANIFASRDVISHSLADGAIVDWSLIGGKISVDKDANAAIYGKDADLEKAS</sequence>
<feature type="domain" description="Ysc84 actin-binding" evidence="1">
    <location>
        <begin position="90"/>
        <end position="188"/>
    </location>
</feature>
<gene>
    <name evidence="2" type="ORF">WJX75_001922</name>
</gene>
<dbReference type="Pfam" id="PF04366">
    <property type="entry name" value="Ysc84"/>
    <property type="match status" value="1"/>
</dbReference>
<protein>
    <recommendedName>
        <fullName evidence="1">Ysc84 actin-binding domain-containing protein</fullName>
    </recommendedName>
</protein>
<dbReference type="Proteomes" id="UP001491310">
    <property type="component" value="Unassembled WGS sequence"/>
</dbReference>
<dbReference type="InterPro" id="IPR007461">
    <property type="entry name" value="Ysc84_actin-binding"/>
</dbReference>
<dbReference type="PANTHER" id="PTHR15629:SF2">
    <property type="entry name" value="SH3 DOMAIN-CONTAINING YSC84-LIKE PROTEIN 1"/>
    <property type="match status" value="1"/>
</dbReference>
<evidence type="ECO:0000259" key="1">
    <source>
        <dbReference type="Pfam" id="PF04366"/>
    </source>
</evidence>
<evidence type="ECO:0000313" key="3">
    <source>
        <dbReference type="Proteomes" id="UP001491310"/>
    </source>
</evidence>